<dbReference type="NCBIfam" id="NF008183">
    <property type="entry name" value="PRK10933.1"/>
    <property type="match status" value="1"/>
</dbReference>
<dbReference type="FunFam" id="2.60.40.1180:FF:000007">
    <property type="entry name" value="Sucrose isomerase"/>
    <property type="match status" value="1"/>
</dbReference>
<dbReference type="SUPFAM" id="SSF51011">
    <property type="entry name" value="Glycosyl hydrolase domain"/>
    <property type="match status" value="1"/>
</dbReference>
<evidence type="ECO:0000256" key="1">
    <source>
        <dbReference type="ARBA" id="ARBA00004496"/>
    </source>
</evidence>
<comment type="catalytic activity">
    <reaction evidence="6">
        <text>Hydrolysis of (1-&gt;6)-alpha-D-glucosidic linkages in some oligosaccharides produced from starch and glycogen by alpha-amylase, and in isomaltose.</text>
        <dbReference type="EC" id="3.2.1.10"/>
    </reaction>
</comment>
<evidence type="ECO:0000256" key="7">
    <source>
        <dbReference type="ARBA" id="ARBA00038939"/>
    </source>
</evidence>
<evidence type="ECO:0000256" key="5">
    <source>
        <dbReference type="ARBA" id="ARBA00023295"/>
    </source>
</evidence>
<name>F8FPS3_PAEMK</name>
<dbReference type="PATRIC" id="fig|1036673.3.peg.6892"/>
<dbReference type="InterPro" id="IPR006047">
    <property type="entry name" value="GH13_cat_dom"/>
</dbReference>
<dbReference type="RefSeq" id="WP_013921031.1">
    <property type="nucleotide sequence ID" value="NC_015690.1"/>
</dbReference>
<dbReference type="Proteomes" id="UP000006620">
    <property type="component" value="Chromosome"/>
</dbReference>
<reference evidence="9 10" key="2">
    <citation type="journal article" date="2013" name="Genome Announc.">
        <title>Genome Sequence of Growth-Improving Paenibacillus mucilaginosus Strain KNP414.</title>
        <authorList>
            <person name="Lu J.J."/>
            <person name="Wang J.F."/>
            <person name="Hu X.F."/>
        </authorList>
    </citation>
    <scope>NUCLEOTIDE SEQUENCE [LARGE SCALE GENOMIC DNA]</scope>
    <source>
        <strain evidence="9 10">KNP414</strain>
    </source>
</reference>
<keyword evidence="4" id="KW-0378">Hydrolase</keyword>
<evidence type="ECO:0000256" key="2">
    <source>
        <dbReference type="ARBA" id="ARBA00008061"/>
    </source>
</evidence>
<dbReference type="SMART" id="SM00642">
    <property type="entry name" value="Aamy"/>
    <property type="match status" value="1"/>
</dbReference>
<dbReference type="Gene3D" id="2.60.40.1180">
    <property type="entry name" value="Golgi alpha-mannosidase II"/>
    <property type="match status" value="1"/>
</dbReference>
<dbReference type="PANTHER" id="PTHR10357:SF184">
    <property type="entry name" value="OLIGO-1,6-GLUCOSIDASE 1"/>
    <property type="match status" value="1"/>
</dbReference>
<protein>
    <recommendedName>
        <fullName evidence="7">oligo-1,6-glucosidase</fullName>
        <ecNumber evidence="7">3.2.1.10</ecNumber>
    </recommendedName>
</protein>
<keyword evidence="5" id="KW-0326">Glycosidase</keyword>
<evidence type="ECO:0000259" key="8">
    <source>
        <dbReference type="SMART" id="SM00642"/>
    </source>
</evidence>
<dbReference type="EC" id="3.2.1.10" evidence="7"/>
<dbReference type="FunFam" id="3.90.400.10:FF:000002">
    <property type="entry name" value="Sucrose isomerase"/>
    <property type="match status" value="1"/>
</dbReference>
<dbReference type="GO" id="GO:0004574">
    <property type="term" value="F:oligo-1,6-glucosidase activity"/>
    <property type="evidence" value="ECO:0007669"/>
    <property type="project" value="UniProtKB-EC"/>
</dbReference>
<dbReference type="Gene3D" id="3.20.20.80">
    <property type="entry name" value="Glycosidases"/>
    <property type="match status" value="1"/>
</dbReference>
<evidence type="ECO:0000256" key="4">
    <source>
        <dbReference type="ARBA" id="ARBA00022801"/>
    </source>
</evidence>
<dbReference type="GO" id="GO:0004556">
    <property type="term" value="F:alpha-amylase activity"/>
    <property type="evidence" value="ECO:0007669"/>
    <property type="project" value="TreeGrafter"/>
</dbReference>
<dbReference type="GO" id="GO:0005737">
    <property type="term" value="C:cytoplasm"/>
    <property type="evidence" value="ECO:0007669"/>
    <property type="project" value="UniProtKB-SubCell"/>
</dbReference>
<dbReference type="SUPFAM" id="SSF51445">
    <property type="entry name" value="(Trans)glycosidases"/>
    <property type="match status" value="1"/>
</dbReference>
<sequence>MERRWWKESVVYQVYPRSFMDSNGDGIGDLRGLVDRLDYIRELGADVIWLSPIYQSPNKDNGYDISDYFSIMQDFGTMEDWELLVEEIHDRGMKLMMDLVMNHTSDEHPWFVESRRSKDNPYRDFYIWRPPGRDGGPPNNWASMFGGSAWEYCEETGEYYLHLFSKHQPDLNWDNPRVRRTLYDMVWWWINKGVDGFRMDVINSISKDQSFTSAGEGELANGEQYYENGPHVHEYLQEMNREVLTRFDLMTVGETGGATTEDALRYACSEEKELQMIFHFEHVQLDYGEDKWSVVPWKLKDLIDVLSRWQKELEGKAWNTLYFNNHDQPRSVSRFGHDKEFRVPSAKLLATMLHMLQGTPYIYQGEEIGMTNVRFPSIEDYRDISTLKFYKDQVEEKGRDPQDVLEVIYKRGRDNARTPMQWNAAEHAGFTTGTPWIQVHPNYTMVNVEAERSDPNSVFHYYRRLISLRKKHPIVVYGSYELVPTDGEQLFVYRRKLKRQRLVVILNVSDRPAVYHWSEDWSMAEGGLLIGNYPPLEGYGSGGAAKEVKLRPYEARVYGYGL</sequence>
<dbReference type="InterPro" id="IPR045857">
    <property type="entry name" value="O16G_dom_2"/>
</dbReference>
<evidence type="ECO:0000313" key="10">
    <source>
        <dbReference type="Proteomes" id="UP000006620"/>
    </source>
</evidence>
<dbReference type="InterPro" id="IPR013780">
    <property type="entry name" value="Glyco_hydro_b"/>
</dbReference>
<dbReference type="FunFam" id="3.20.20.80:FF:000014">
    <property type="entry name" value="Alpha,alpha-phosphotrehalase"/>
    <property type="match status" value="1"/>
</dbReference>
<evidence type="ECO:0000256" key="6">
    <source>
        <dbReference type="ARBA" id="ARBA00036217"/>
    </source>
</evidence>
<dbReference type="InterPro" id="IPR017853">
    <property type="entry name" value="GH"/>
</dbReference>
<dbReference type="HOGENOM" id="CLU_006462_1_2_9"/>
<dbReference type="KEGG" id="pms:KNP414_07386"/>
<dbReference type="Gene3D" id="3.90.400.10">
    <property type="entry name" value="Oligo-1,6-glucosidase, Domain 2"/>
    <property type="match status" value="1"/>
</dbReference>
<dbReference type="CDD" id="cd11333">
    <property type="entry name" value="AmyAc_SI_OligoGlu_DGase"/>
    <property type="match status" value="1"/>
</dbReference>
<dbReference type="PANTHER" id="PTHR10357">
    <property type="entry name" value="ALPHA-AMYLASE FAMILY MEMBER"/>
    <property type="match status" value="1"/>
</dbReference>
<comment type="similarity">
    <text evidence="2">Belongs to the glycosyl hydrolase 13 family.</text>
</comment>
<evidence type="ECO:0000313" key="9">
    <source>
        <dbReference type="EMBL" id="AEI45890.1"/>
    </source>
</evidence>
<accession>F8FPS3</accession>
<proteinExistence type="inferred from homology"/>
<reference evidence="10" key="1">
    <citation type="submission" date="2011-06" db="EMBL/GenBank/DDBJ databases">
        <title>Complete genome sequence of Paenibacillus mucilaginosus KNP414.</title>
        <authorList>
            <person name="Wang J."/>
            <person name="Hu S."/>
            <person name="Hu X."/>
            <person name="Zhang B."/>
            <person name="Dong D."/>
            <person name="Zhang S."/>
            <person name="Zhao K."/>
            <person name="Wu D."/>
        </authorList>
    </citation>
    <scope>NUCLEOTIDE SEQUENCE [LARGE SCALE GENOMIC DNA]</scope>
    <source>
        <strain evidence="10">KNP414</strain>
    </source>
</reference>
<dbReference type="GO" id="GO:0009313">
    <property type="term" value="P:oligosaccharide catabolic process"/>
    <property type="evidence" value="ECO:0007669"/>
    <property type="project" value="TreeGrafter"/>
</dbReference>
<gene>
    <name evidence="9" type="primary">malL4</name>
    <name evidence="9" type="ordered locus">KNP414_07386</name>
</gene>
<dbReference type="EMBL" id="CP002869">
    <property type="protein sequence ID" value="AEI45890.1"/>
    <property type="molecule type" value="Genomic_DNA"/>
</dbReference>
<dbReference type="FunFam" id="3.20.20.80:FF:000064">
    <property type="entry name" value="Oligo-1,6-glucosidase"/>
    <property type="match status" value="1"/>
</dbReference>
<keyword evidence="3" id="KW-0963">Cytoplasm</keyword>
<dbReference type="Pfam" id="PF00128">
    <property type="entry name" value="Alpha-amylase"/>
    <property type="match status" value="1"/>
</dbReference>
<dbReference type="AlphaFoldDB" id="F8FPS3"/>
<organism evidence="9 10">
    <name type="scientific">Paenibacillus mucilaginosus (strain KNP414)</name>
    <dbReference type="NCBI Taxonomy" id="1036673"/>
    <lineage>
        <taxon>Bacteria</taxon>
        <taxon>Bacillati</taxon>
        <taxon>Bacillota</taxon>
        <taxon>Bacilli</taxon>
        <taxon>Bacillales</taxon>
        <taxon>Paenibacillaceae</taxon>
        <taxon>Paenibacillus</taxon>
    </lineage>
</organism>
<evidence type="ECO:0000256" key="3">
    <source>
        <dbReference type="ARBA" id="ARBA00022490"/>
    </source>
</evidence>
<feature type="domain" description="Glycosyl hydrolase family 13 catalytic" evidence="8">
    <location>
        <begin position="13"/>
        <end position="417"/>
    </location>
</feature>
<comment type="subcellular location">
    <subcellularLocation>
        <location evidence="1">Cytoplasm</location>
    </subcellularLocation>
</comment>